<feature type="domain" description="Aminotransferase class I/classII large" evidence="10">
    <location>
        <begin position="88"/>
        <end position="441"/>
    </location>
</feature>
<protein>
    <recommendedName>
        <fullName evidence="4">histidinol-phosphate transaminase</fullName>
        <ecNumber evidence="4">2.6.1.9</ecNumber>
    </recommendedName>
</protein>
<dbReference type="PROSITE" id="PS00599">
    <property type="entry name" value="AA_TRANSFER_CLASS_2"/>
    <property type="match status" value="1"/>
</dbReference>
<dbReference type="PANTHER" id="PTHR42885">
    <property type="entry name" value="HISTIDINOL-PHOSPHATE AMINOTRANSFERASE-RELATED"/>
    <property type="match status" value="1"/>
</dbReference>
<dbReference type="GO" id="GO:0004400">
    <property type="term" value="F:histidinol-phosphate transaminase activity"/>
    <property type="evidence" value="ECO:0007669"/>
    <property type="project" value="UniProtKB-EC"/>
</dbReference>
<dbReference type="InterPro" id="IPR015421">
    <property type="entry name" value="PyrdxlP-dep_Trfase_major"/>
</dbReference>
<evidence type="ECO:0000256" key="4">
    <source>
        <dbReference type="ARBA" id="ARBA00012748"/>
    </source>
</evidence>
<organism evidence="11 12">
    <name type="scientific">Pterulicium gracile</name>
    <dbReference type="NCBI Taxonomy" id="1884261"/>
    <lineage>
        <taxon>Eukaryota</taxon>
        <taxon>Fungi</taxon>
        <taxon>Dikarya</taxon>
        <taxon>Basidiomycota</taxon>
        <taxon>Agaricomycotina</taxon>
        <taxon>Agaricomycetes</taxon>
        <taxon>Agaricomycetidae</taxon>
        <taxon>Agaricales</taxon>
        <taxon>Pleurotineae</taxon>
        <taxon>Pterulaceae</taxon>
        <taxon>Pterulicium</taxon>
    </lineage>
</organism>
<dbReference type="Proteomes" id="UP000305067">
    <property type="component" value="Unassembled WGS sequence"/>
</dbReference>
<dbReference type="GO" id="GO:0030170">
    <property type="term" value="F:pyridoxal phosphate binding"/>
    <property type="evidence" value="ECO:0007669"/>
    <property type="project" value="InterPro"/>
</dbReference>
<evidence type="ECO:0000313" key="12">
    <source>
        <dbReference type="Proteomes" id="UP000305067"/>
    </source>
</evidence>
<evidence type="ECO:0000256" key="1">
    <source>
        <dbReference type="ARBA" id="ARBA00001933"/>
    </source>
</evidence>
<name>A0A5C3QR50_9AGAR</name>
<dbReference type="EC" id="2.6.1.9" evidence="4"/>
<dbReference type="PANTHER" id="PTHR42885:SF2">
    <property type="entry name" value="HISTIDINOL-PHOSPHATE AMINOTRANSFERASE"/>
    <property type="match status" value="1"/>
</dbReference>
<dbReference type="InterPro" id="IPR015424">
    <property type="entry name" value="PyrdxlP-dep_Trfase"/>
</dbReference>
<dbReference type="EMBL" id="ML178827">
    <property type="protein sequence ID" value="TFL00824.1"/>
    <property type="molecule type" value="Genomic_DNA"/>
</dbReference>
<comment type="catalytic activity">
    <reaction evidence="8">
        <text>L-histidinol phosphate + 2-oxoglutarate = 3-(imidazol-4-yl)-2-oxopropyl phosphate + L-glutamate</text>
        <dbReference type="Rhea" id="RHEA:23744"/>
        <dbReference type="ChEBI" id="CHEBI:16810"/>
        <dbReference type="ChEBI" id="CHEBI:29985"/>
        <dbReference type="ChEBI" id="CHEBI:57766"/>
        <dbReference type="ChEBI" id="CHEBI:57980"/>
        <dbReference type="EC" id="2.6.1.9"/>
    </reaction>
</comment>
<dbReference type="CDD" id="cd00609">
    <property type="entry name" value="AAT_like"/>
    <property type="match status" value="1"/>
</dbReference>
<evidence type="ECO:0000256" key="9">
    <source>
        <dbReference type="RuleBase" id="RU003693"/>
    </source>
</evidence>
<comment type="pathway">
    <text evidence="2">Amino-acid biosynthesis; L-histidine biosynthesis; L-histidine from 5-phospho-alpha-D-ribose 1-diphosphate: step 7/9.</text>
</comment>
<comment type="cofactor">
    <cofactor evidence="1 9">
        <name>pyridoxal 5'-phosphate</name>
        <dbReference type="ChEBI" id="CHEBI:597326"/>
    </cofactor>
</comment>
<evidence type="ECO:0000256" key="5">
    <source>
        <dbReference type="ARBA" id="ARBA00022576"/>
    </source>
</evidence>
<keyword evidence="7 9" id="KW-0663">Pyridoxal phosphate</keyword>
<keyword evidence="12" id="KW-1185">Reference proteome</keyword>
<dbReference type="STRING" id="1884261.A0A5C3QR50"/>
<dbReference type="Gene3D" id="3.40.640.10">
    <property type="entry name" value="Type I PLP-dependent aspartate aminotransferase-like (Major domain)"/>
    <property type="match status" value="1"/>
</dbReference>
<evidence type="ECO:0000256" key="3">
    <source>
        <dbReference type="ARBA" id="ARBA00008392"/>
    </source>
</evidence>
<gene>
    <name evidence="11" type="ORF">BDV98DRAFT_605017</name>
</gene>
<dbReference type="OrthoDB" id="2015537at2759"/>
<dbReference type="InterPro" id="IPR004839">
    <property type="entry name" value="Aminotransferase_I/II_large"/>
</dbReference>
<dbReference type="InterPro" id="IPR015422">
    <property type="entry name" value="PyrdxlP-dep_Trfase_small"/>
</dbReference>
<proteinExistence type="inferred from homology"/>
<reference evidence="11 12" key="1">
    <citation type="journal article" date="2019" name="Nat. Ecol. Evol.">
        <title>Megaphylogeny resolves global patterns of mushroom evolution.</title>
        <authorList>
            <person name="Varga T."/>
            <person name="Krizsan K."/>
            <person name="Foldi C."/>
            <person name="Dima B."/>
            <person name="Sanchez-Garcia M."/>
            <person name="Sanchez-Ramirez S."/>
            <person name="Szollosi G.J."/>
            <person name="Szarkandi J.G."/>
            <person name="Papp V."/>
            <person name="Albert L."/>
            <person name="Andreopoulos W."/>
            <person name="Angelini C."/>
            <person name="Antonin V."/>
            <person name="Barry K.W."/>
            <person name="Bougher N.L."/>
            <person name="Buchanan P."/>
            <person name="Buyck B."/>
            <person name="Bense V."/>
            <person name="Catcheside P."/>
            <person name="Chovatia M."/>
            <person name="Cooper J."/>
            <person name="Damon W."/>
            <person name="Desjardin D."/>
            <person name="Finy P."/>
            <person name="Geml J."/>
            <person name="Haridas S."/>
            <person name="Hughes K."/>
            <person name="Justo A."/>
            <person name="Karasinski D."/>
            <person name="Kautmanova I."/>
            <person name="Kiss B."/>
            <person name="Kocsube S."/>
            <person name="Kotiranta H."/>
            <person name="LaButti K.M."/>
            <person name="Lechner B.E."/>
            <person name="Liimatainen K."/>
            <person name="Lipzen A."/>
            <person name="Lukacs Z."/>
            <person name="Mihaltcheva S."/>
            <person name="Morgado L.N."/>
            <person name="Niskanen T."/>
            <person name="Noordeloos M.E."/>
            <person name="Ohm R.A."/>
            <person name="Ortiz-Santana B."/>
            <person name="Ovrebo C."/>
            <person name="Racz N."/>
            <person name="Riley R."/>
            <person name="Savchenko A."/>
            <person name="Shiryaev A."/>
            <person name="Soop K."/>
            <person name="Spirin V."/>
            <person name="Szebenyi C."/>
            <person name="Tomsovsky M."/>
            <person name="Tulloss R.E."/>
            <person name="Uehling J."/>
            <person name="Grigoriev I.V."/>
            <person name="Vagvolgyi C."/>
            <person name="Papp T."/>
            <person name="Martin F.M."/>
            <person name="Miettinen O."/>
            <person name="Hibbett D.S."/>
            <person name="Nagy L.G."/>
        </authorList>
    </citation>
    <scope>NUCLEOTIDE SEQUENCE [LARGE SCALE GENOMIC DNA]</scope>
    <source>
        <strain evidence="11 12">CBS 309.79</strain>
    </source>
</reference>
<evidence type="ECO:0000259" key="10">
    <source>
        <dbReference type="Pfam" id="PF00155"/>
    </source>
</evidence>
<dbReference type="Gene3D" id="3.90.1150.10">
    <property type="entry name" value="Aspartate Aminotransferase, domain 1"/>
    <property type="match status" value="1"/>
</dbReference>
<dbReference type="SUPFAM" id="SSF53383">
    <property type="entry name" value="PLP-dependent transferases"/>
    <property type="match status" value="1"/>
</dbReference>
<evidence type="ECO:0000256" key="7">
    <source>
        <dbReference type="ARBA" id="ARBA00022898"/>
    </source>
</evidence>
<evidence type="ECO:0000256" key="8">
    <source>
        <dbReference type="ARBA" id="ARBA00047481"/>
    </source>
</evidence>
<evidence type="ECO:0000256" key="2">
    <source>
        <dbReference type="ARBA" id="ARBA00005011"/>
    </source>
</evidence>
<keyword evidence="5" id="KW-0032">Aminotransferase</keyword>
<evidence type="ECO:0000313" key="11">
    <source>
        <dbReference type="EMBL" id="TFL00824.1"/>
    </source>
</evidence>
<dbReference type="AlphaFoldDB" id="A0A5C3QR50"/>
<comment type="similarity">
    <text evidence="3 9">Belongs to the class-II pyridoxal-phosphate-dependent aminotransferase family.</text>
</comment>
<sequence length="458" mass="49095">MPILGLPPSLAAHSASLKPAHFSIEHVIRPNILALQPYRCARDDYDEGILLDANENAMGHSIPRLSSTSSSSSTFQETSPEHTAILDLDLHRYPSPTHIPIKERIAVLRGAESHEQVFLGVGSDEIIDLLIRVLVRPSSGEKVLICPPTYGMYKVCAAVNDVPVLSVPLVLDGRNGEGGENGRFSLDVDAVKTAIANEKASGGEVKLVFLCSPGNPTGTKLSLGKIRQVLECEALTGVVVVDEAYVDFAGEETSAVELVREYKNVVVMQTLSKGFGLAAIRLGIAISQPPLIQILSNTKAPYNIPTPTAHLALRALSTEAVASMREKVATLIAERTRLIQVLPERLGHLGVGSAIGGNDANFIMLPILSSPEGPPDSDRAEQVYRLMAEERLSQPQENGVWKEGAQGPVVVRFRGREPGCEGCLRVTVGTREENDAVLEKLGGILGRVVRGGQEGGNR</sequence>
<accession>A0A5C3QR50</accession>
<evidence type="ECO:0000256" key="6">
    <source>
        <dbReference type="ARBA" id="ARBA00022679"/>
    </source>
</evidence>
<dbReference type="Pfam" id="PF00155">
    <property type="entry name" value="Aminotran_1_2"/>
    <property type="match status" value="1"/>
</dbReference>
<dbReference type="InterPro" id="IPR001917">
    <property type="entry name" value="Aminotrans_II_pyridoxalP_BS"/>
</dbReference>
<keyword evidence="6 11" id="KW-0808">Transferase</keyword>